<protein>
    <submittedName>
        <fullName evidence="2 4">Uncharacterized protein</fullName>
    </submittedName>
</protein>
<reference evidence="4" key="3">
    <citation type="submission" date="2020-12" db="UniProtKB">
        <authorList>
            <consortium name="EnsemblPlants"/>
        </authorList>
    </citation>
    <scope>IDENTIFICATION</scope>
</reference>
<gene>
    <name evidence="2" type="ORF">PHYPA_015239</name>
    <name evidence="3" type="ORF">PHYPA_015240</name>
</gene>
<dbReference type="InParanoid" id="A0A2K1JVB4"/>
<feature type="compositionally biased region" description="Basic and acidic residues" evidence="1">
    <location>
        <begin position="36"/>
        <end position="48"/>
    </location>
</feature>
<evidence type="ECO:0000256" key="1">
    <source>
        <dbReference type="SAM" id="MobiDB-lite"/>
    </source>
</evidence>
<dbReference type="EnsemblPlants" id="Pp3c11_19060V3.2">
    <property type="protein sequence ID" value="PAC:32959169.CDS.1"/>
    <property type="gene ID" value="Pp3c11_19060"/>
</dbReference>
<dbReference type="EnsemblPlants" id="Pp3c11_19120V3.1">
    <property type="protein sequence ID" value="PAC:32959145.CDS.1"/>
    <property type="gene ID" value="Pp3c11_19120"/>
</dbReference>
<feature type="compositionally biased region" description="Basic and acidic residues" evidence="1">
    <location>
        <begin position="83"/>
        <end position="92"/>
    </location>
</feature>
<name>A0A2K1JVB4_PHYPA</name>
<evidence type="ECO:0000313" key="3">
    <source>
        <dbReference type="EMBL" id="PNR45469.1"/>
    </source>
</evidence>
<dbReference type="EMBL" id="ABEU02000011">
    <property type="protein sequence ID" value="PNR45468.1"/>
    <property type="molecule type" value="Genomic_DNA"/>
</dbReference>
<dbReference type="Proteomes" id="UP000006727">
    <property type="component" value="Chromosome 11"/>
</dbReference>
<dbReference type="EnsemblPlants" id="Pp3c11_19060V3.1">
    <property type="protein sequence ID" value="PAC:32959168.CDS.1"/>
    <property type="gene ID" value="Pp3c11_19060"/>
</dbReference>
<dbReference type="PaxDb" id="3218-PP1S123_110V6.1"/>
<dbReference type="Gramene" id="Pp3c11_19060V3.2">
    <property type="protein sequence ID" value="PAC:32959169.CDS.1"/>
    <property type="gene ID" value="Pp3c11_19060"/>
</dbReference>
<dbReference type="EnsemblPlants" id="Pp3c11_19120V3.2">
    <property type="protein sequence ID" value="PAC:32959146.CDS.1"/>
    <property type="gene ID" value="Pp3c11_19120"/>
</dbReference>
<proteinExistence type="predicted"/>
<evidence type="ECO:0000313" key="2">
    <source>
        <dbReference type="EMBL" id="PNR45468.1"/>
    </source>
</evidence>
<accession>A0A2K1JVB4</accession>
<dbReference type="AlphaFoldDB" id="A0A2K1JVB4"/>
<evidence type="ECO:0000313" key="4">
    <source>
        <dbReference type="EnsemblPlants" id="PAC:32959145.CDS.1"/>
    </source>
</evidence>
<evidence type="ECO:0000313" key="5">
    <source>
        <dbReference type="Proteomes" id="UP000006727"/>
    </source>
</evidence>
<organism evidence="2">
    <name type="scientific">Physcomitrium patens</name>
    <name type="common">Spreading-leaved earth moss</name>
    <name type="synonym">Physcomitrella patens</name>
    <dbReference type="NCBI Taxonomy" id="3218"/>
    <lineage>
        <taxon>Eukaryota</taxon>
        <taxon>Viridiplantae</taxon>
        <taxon>Streptophyta</taxon>
        <taxon>Embryophyta</taxon>
        <taxon>Bryophyta</taxon>
        <taxon>Bryophytina</taxon>
        <taxon>Bryopsida</taxon>
        <taxon>Funariidae</taxon>
        <taxon>Funariales</taxon>
        <taxon>Funariaceae</taxon>
        <taxon>Physcomitrium</taxon>
    </lineage>
</organism>
<reference evidence="2 5" key="2">
    <citation type="journal article" date="2018" name="Plant J.">
        <title>The Physcomitrella patens chromosome-scale assembly reveals moss genome structure and evolution.</title>
        <authorList>
            <person name="Lang D."/>
            <person name="Ullrich K.K."/>
            <person name="Murat F."/>
            <person name="Fuchs J."/>
            <person name="Jenkins J."/>
            <person name="Haas F.B."/>
            <person name="Piednoel M."/>
            <person name="Gundlach H."/>
            <person name="Van Bel M."/>
            <person name="Meyberg R."/>
            <person name="Vives C."/>
            <person name="Morata J."/>
            <person name="Symeonidi A."/>
            <person name="Hiss M."/>
            <person name="Muchero W."/>
            <person name="Kamisugi Y."/>
            <person name="Saleh O."/>
            <person name="Blanc G."/>
            <person name="Decker E.L."/>
            <person name="van Gessel N."/>
            <person name="Grimwood J."/>
            <person name="Hayes R.D."/>
            <person name="Graham S.W."/>
            <person name="Gunter L.E."/>
            <person name="McDaniel S.F."/>
            <person name="Hoernstein S.N.W."/>
            <person name="Larsson A."/>
            <person name="Li F.W."/>
            <person name="Perroud P.F."/>
            <person name="Phillips J."/>
            <person name="Ranjan P."/>
            <person name="Rokshar D.S."/>
            <person name="Rothfels C.J."/>
            <person name="Schneider L."/>
            <person name="Shu S."/>
            <person name="Stevenson D.W."/>
            <person name="Thummler F."/>
            <person name="Tillich M."/>
            <person name="Villarreal Aguilar J.C."/>
            <person name="Widiez T."/>
            <person name="Wong G.K."/>
            <person name="Wymore A."/>
            <person name="Zhang Y."/>
            <person name="Zimmer A.D."/>
            <person name="Quatrano R.S."/>
            <person name="Mayer K.F.X."/>
            <person name="Goodstein D."/>
            <person name="Casacuberta J.M."/>
            <person name="Vandepoele K."/>
            <person name="Reski R."/>
            <person name="Cuming A.C."/>
            <person name="Tuskan G.A."/>
            <person name="Maumus F."/>
            <person name="Salse J."/>
            <person name="Schmutz J."/>
            <person name="Rensing S.A."/>
        </authorList>
    </citation>
    <scope>NUCLEOTIDE SEQUENCE [LARGE SCALE GENOMIC DNA]</scope>
    <source>
        <strain evidence="4 5">cv. Gransden 2004</strain>
    </source>
</reference>
<dbReference type="Gramene" id="Pp3c11_19120V3.1">
    <property type="protein sequence ID" value="PAC:32959145.CDS.1"/>
    <property type="gene ID" value="Pp3c11_19120"/>
</dbReference>
<dbReference type="Gramene" id="Pp3c11_19060V3.1">
    <property type="protein sequence ID" value="PAC:32959168.CDS.1"/>
    <property type="gene ID" value="Pp3c11_19060"/>
</dbReference>
<keyword evidence="5" id="KW-1185">Reference proteome</keyword>
<reference evidence="2 5" key="1">
    <citation type="journal article" date="2008" name="Science">
        <title>The Physcomitrella genome reveals evolutionary insights into the conquest of land by plants.</title>
        <authorList>
            <person name="Rensing S."/>
            <person name="Lang D."/>
            <person name="Zimmer A."/>
            <person name="Terry A."/>
            <person name="Salamov A."/>
            <person name="Shapiro H."/>
            <person name="Nishiyama T."/>
            <person name="Perroud P.-F."/>
            <person name="Lindquist E."/>
            <person name="Kamisugi Y."/>
            <person name="Tanahashi T."/>
            <person name="Sakakibara K."/>
            <person name="Fujita T."/>
            <person name="Oishi K."/>
            <person name="Shin-I T."/>
            <person name="Kuroki Y."/>
            <person name="Toyoda A."/>
            <person name="Suzuki Y."/>
            <person name="Hashimoto A."/>
            <person name="Yamaguchi K."/>
            <person name="Sugano A."/>
            <person name="Kohara Y."/>
            <person name="Fujiyama A."/>
            <person name="Anterola A."/>
            <person name="Aoki S."/>
            <person name="Ashton N."/>
            <person name="Barbazuk W.B."/>
            <person name="Barker E."/>
            <person name="Bennetzen J."/>
            <person name="Bezanilla M."/>
            <person name="Blankenship R."/>
            <person name="Cho S.H."/>
            <person name="Dutcher S."/>
            <person name="Estelle M."/>
            <person name="Fawcett J.A."/>
            <person name="Gundlach H."/>
            <person name="Hanada K."/>
            <person name="Heyl A."/>
            <person name="Hicks K.A."/>
            <person name="Hugh J."/>
            <person name="Lohr M."/>
            <person name="Mayer K."/>
            <person name="Melkozernov A."/>
            <person name="Murata T."/>
            <person name="Nelson D."/>
            <person name="Pils B."/>
            <person name="Prigge M."/>
            <person name="Reiss B."/>
            <person name="Renner T."/>
            <person name="Rombauts S."/>
            <person name="Rushton P."/>
            <person name="Sanderfoot A."/>
            <person name="Schween G."/>
            <person name="Shiu S.-H."/>
            <person name="Stueber K."/>
            <person name="Theodoulou F.L."/>
            <person name="Tu H."/>
            <person name="Van de Peer Y."/>
            <person name="Verrier P.J."/>
            <person name="Waters E."/>
            <person name="Wood A."/>
            <person name="Yang L."/>
            <person name="Cove D."/>
            <person name="Cuming A."/>
            <person name="Hasebe M."/>
            <person name="Lucas S."/>
            <person name="Mishler D.B."/>
            <person name="Reski R."/>
            <person name="Grigoriev I."/>
            <person name="Quatrano R.S."/>
            <person name="Boore J.L."/>
        </authorList>
    </citation>
    <scope>NUCLEOTIDE SEQUENCE [LARGE SCALE GENOMIC DNA]</scope>
    <source>
        <strain evidence="4 5">cv. Gransden 2004</strain>
    </source>
</reference>
<feature type="region of interest" description="Disordered" evidence="1">
    <location>
        <begin position="1"/>
        <end position="92"/>
    </location>
</feature>
<sequence>MGRRQATRSACDSGIAGREAGDTGEEQGGGDGAGSAREDWKVQSEAKVHGNRGRRRHSQLLAAVAAPERRRRRRGWSENTGGRNRDRREHRTNGFQIGIRHVPIHISNWVQFGATWIERCSNHFGTHPTNHKPV</sequence>
<dbReference type="EMBL" id="ABEU02000011">
    <property type="protein sequence ID" value="PNR45469.1"/>
    <property type="molecule type" value="Genomic_DNA"/>
</dbReference>
<dbReference type="Gramene" id="Pp3c11_19120V3.2">
    <property type="protein sequence ID" value="PAC:32959146.CDS.1"/>
    <property type="gene ID" value="Pp3c11_19120"/>
</dbReference>
<feature type="compositionally biased region" description="Basic residues" evidence="1">
    <location>
        <begin position="49"/>
        <end position="58"/>
    </location>
</feature>